<evidence type="ECO:0000256" key="6">
    <source>
        <dbReference type="ARBA" id="ARBA00022723"/>
    </source>
</evidence>
<dbReference type="InterPro" id="IPR001041">
    <property type="entry name" value="2Fe-2S_ferredoxin-type"/>
</dbReference>
<keyword evidence="4" id="KW-0004">4Fe-4S</keyword>
<dbReference type="CDD" id="cd02980">
    <property type="entry name" value="TRX_Fd_family"/>
    <property type="match status" value="1"/>
</dbReference>
<evidence type="ECO:0000256" key="7">
    <source>
        <dbReference type="ARBA" id="ARBA00022737"/>
    </source>
</evidence>
<dbReference type="KEGG" id="phy:AJ81_06405"/>
<dbReference type="Gene3D" id="3.40.30.10">
    <property type="entry name" value="Glutaredoxin"/>
    <property type="match status" value="1"/>
</dbReference>
<feature type="domain" description="2Fe-2S ferredoxin-type" evidence="14">
    <location>
        <begin position="1"/>
        <end position="76"/>
    </location>
</feature>
<name>A0A0X1KRS8_9THEM</name>
<dbReference type="InterPro" id="IPR004108">
    <property type="entry name" value="Fe_hydrogenase_lsu_C"/>
</dbReference>
<dbReference type="PaxDb" id="1123384-AJ81_06405"/>
<keyword evidence="5" id="KW-0001">2Fe-2S</keyword>
<evidence type="ECO:0000259" key="15">
    <source>
        <dbReference type="PROSITE" id="PS51379"/>
    </source>
</evidence>
<dbReference type="Pfam" id="PF10588">
    <property type="entry name" value="NADH-G_4Fe-4S_3"/>
    <property type="match status" value="1"/>
</dbReference>
<dbReference type="AlphaFoldDB" id="A0A0X1KRS8"/>
<dbReference type="InterPro" id="IPR036010">
    <property type="entry name" value="2Fe-2S_ferredoxin-like_sf"/>
</dbReference>
<evidence type="ECO:0000313" key="18">
    <source>
        <dbReference type="Proteomes" id="UP000077469"/>
    </source>
</evidence>
<dbReference type="InterPro" id="IPR000283">
    <property type="entry name" value="NADH_UbQ_OxRdtase_75kDa_su_CS"/>
</dbReference>
<dbReference type="PROSITE" id="PS51085">
    <property type="entry name" value="2FE2S_FER_2"/>
    <property type="match status" value="1"/>
</dbReference>
<dbReference type="CDD" id="cd00207">
    <property type="entry name" value="fer2"/>
    <property type="match status" value="1"/>
</dbReference>
<dbReference type="PANTHER" id="PTHR11615">
    <property type="entry name" value="NITRATE, FORMATE, IRON DEHYDROGENASE"/>
    <property type="match status" value="1"/>
</dbReference>
<comment type="cofactor">
    <cofactor evidence="13">
        <name>[2Fe-2S] cluster</name>
        <dbReference type="ChEBI" id="CHEBI:190135"/>
    </cofactor>
</comment>
<evidence type="ECO:0000256" key="3">
    <source>
        <dbReference type="ARBA" id="ARBA00005404"/>
    </source>
</evidence>
<dbReference type="Gene3D" id="3.30.70.20">
    <property type="match status" value="1"/>
</dbReference>
<keyword evidence="6" id="KW-0479">Metal-binding</keyword>
<dbReference type="GO" id="GO:0008137">
    <property type="term" value="F:NADH dehydrogenase (ubiquinone) activity"/>
    <property type="evidence" value="ECO:0007669"/>
    <property type="project" value="InterPro"/>
</dbReference>
<dbReference type="GO" id="GO:0046872">
    <property type="term" value="F:metal ion binding"/>
    <property type="evidence" value="ECO:0007669"/>
    <property type="project" value="UniProtKB-KW"/>
</dbReference>
<evidence type="ECO:0000256" key="11">
    <source>
        <dbReference type="ARBA" id="ARBA00023027"/>
    </source>
</evidence>
<keyword evidence="11" id="KW-0520">NAD</keyword>
<dbReference type="GO" id="GO:0016020">
    <property type="term" value="C:membrane"/>
    <property type="evidence" value="ECO:0007669"/>
    <property type="project" value="UniProtKB-SubCell"/>
</dbReference>
<dbReference type="InterPro" id="IPR019574">
    <property type="entry name" value="NADH_UbQ_OxRdtase_Gsu_4Fe4S-bd"/>
</dbReference>
<reference evidence="17 18" key="1">
    <citation type="submission" date="2014-01" db="EMBL/GenBank/DDBJ databases">
        <title>Genome sequencing of Thermotog hypogea.</title>
        <authorList>
            <person name="Zhang X."/>
            <person name="Alvare G."/>
            <person name="Fristensky B."/>
            <person name="Chen L."/>
            <person name="Suen T."/>
            <person name="Chen Q."/>
            <person name="Ma K."/>
        </authorList>
    </citation>
    <scope>NUCLEOTIDE SEQUENCE [LARGE SCALE GENOMIC DNA]</scope>
    <source>
        <strain evidence="17 18">DSM 11164</strain>
    </source>
</reference>
<evidence type="ECO:0000256" key="5">
    <source>
        <dbReference type="ARBA" id="ARBA00022714"/>
    </source>
</evidence>
<dbReference type="Pfam" id="PF13510">
    <property type="entry name" value="Fer2_4"/>
    <property type="match status" value="1"/>
</dbReference>
<comment type="cofactor">
    <cofactor evidence="1">
        <name>[4Fe-4S] cluster</name>
        <dbReference type="ChEBI" id="CHEBI:49883"/>
    </cofactor>
</comment>
<dbReference type="PROSITE" id="PS51839">
    <property type="entry name" value="4FE4S_HC3"/>
    <property type="match status" value="1"/>
</dbReference>
<dbReference type="SUPFAM" id="SSF54292">
    <property type="entry name" value="2Fe-2S ferredoxin-like"/>
    <property type="match status" value="1"/>
</dbReference>
<keyword evidence="9" id="KW-0408">Iron</keyword>
<dbReference type="PROSITE" id="PS51379">
    <property type="entry name" value="4FE4S_FER_2"/>
    <property type="match status" value="2"/>
</dbReference>
<feature type="domain" description="4Fe-4S ferredoxin-type" evidence="15">
    <location>
        <begin position="133"/>
        <end position="164"/>
    </location>
</feature>
<accession>A0A0X1KRS8</accession>
<dbReference type="GO" id="GO:0051539">
    <property type="term" value="F:4 iron, 4 sulfur cluster binding"/>
    <property type="evidence" value="ECO:0007669"/>
    <property type="project" value="UniProtKB-KW"/>
</dbReference>
<dbReference type="GO" id="GO:0051537">
    <property type="term" value="F:2 iron, 2 sulfur cluster binding"/>
    <property type="evidence" value="ECO:0007669"/>
    <property type="project" value="UniProtKB-KW"/>
</dbReference>
<dbReference type="PROSITE" id="PS00641">
    <property type="entry name" value="COMPLEX1_75K_1"/>
    <property type="match status" value="1"/>
</dbReference>
<dbReference type="SUPFAM" id="SSF54862">
    <property type="entry name" value="4Fe-4S ferredoxins"/>
    <property type="match status" value="1"/>
</dbReference>
<organism evidence="17 18">
    <name type="scientific">Pseudothermotoga hypogea DSM 11164 = NBRC 106472</name>
    <dbReference type="NCBI Taxonomy" id="1123384"/>
    <lineage>
        <taxon>Bacteria</taxon>
        <taxon>Thermotogati</taxon>
        <taxon>Thermotogota</taxon>
        <taxon>Thermotogae</taxon>
        <taxon>Thermotogales</taxon>
        <taxon>Thermotogaceae</taxon>
        <taxon>Pseudothermotoga</taxon>
    </lineage>
</organism>
<dbReference type="SUPFAM" id="SSF53920">
    <property type="entry name" value="Fe-only hydrogenase"/>
    <property type="match status" value="1"/>
</dbReference>
<evidence type="ECO:0000256" key="9">
    <source>
        <dbReference type="ARBA" id="ARBA00023004"/>
    </source>
</evidence>
<dbReference type="InterPro" id="IPR017900">
    <property type="entry name" value="4Fe4S_Fe_S_CS"/>
</dbReference>
<dbReference type="InterPro" id="IPR036249">
    <property type="entry name" value="Thioredoxin-like_sf"/>
</dbReference>
<evidence type="ECO:0000256" key="2">
    <source>
        <dbReference type="ARBA" id="ARBA00004370"/>
    </source>
</evidence>
<dbReference type="OrthoDB" id="9803192at2"/>
<dbReference type="Pfam" id="PF02906">
    <property type="entry name" value="Fe_hyd_lg_C"/>
    <property type="match status" value="1"/>
</dbReference>
<dbReference type="Pfam" id="PF12838">
    <property type="entry name" value="Fer4_7"/>
    <property type="match status" value="1"/>
</dbReference>
<dbReference type="InterPro" id="IPR050340">
    <property type="entry name" value="Cytosolic_Fe-S_CAF"/>
</dbReference>
<protein>
    <submittedName>
        <fullName evidence="17">Iron hydrogenase</fullName>
    </submittedName>
</protein>
<evidence type="ECO:0000256" key="1">
    <source>
        <dbReference type="ARBA" id="ARBA00001966"/>
    </source>
</evidence>
<dbReference type="RefSeq" id="WP_031504603.1">
    <property type="nucleotide sequence ID" value="NC_022795.1"/>
</dbReference>
<evidence type="ECO:0000256" key="13">
    <source>
        <dbReference type="ARBA" id="ARBA00034078"/>
    </source>
</evidence>
<dbReference type="FunFam" id="3.30.70.20:FF:000035">
    <property type="entry name" value="Iron hydrogenase 1"/>
    <property type="match status" value="1"/>
</dbReference>
<keyword evidence="8" id="KW-1278">Translocase</keyword>
<dbReference type="SMART" id="SM00929">
    <property type="entry name" value="NADH-G_4Fe-4S_3"/>
    <property type="match status" value="1"/>
</dbReference>
<evidence type="ECO:0000256" key="10">
    <source>
        <dbReference type="ARBA" id="ARBA00023014"/>
    </source>
</evidence>
<comment type="subcellular location">
    <subcellularLocation>
        <location evidence="2">Membrane</location>
    </subcellularLocation>
</comment>
<dbReference type="FunFam" id="3.10.20.740:FF:000004">
    <property type="entry name" value="NADH-quinone oxidoreductase"/>
    <property type="match status" value="1"/>
</dbReference>
<feature type="domain" description="4Fe-4S ferredoxin-type" evidence="15">
    <location>
        <begin position="177"/>
        <end position="206"/>
    </location>
</feature>
<dbReference type="Proteomes" id="UP000077469">
    <property type="component" value="Chromosome"/>
</dbReference>
<evidence type="ECO:0000259" key="14">
    <source>
        <dbReference type="PROSITE" id="PS51085"/>
    </source>
</evidence>
<dbReference type="Gene3D" id="3.40.950.10">
    <property type="entry name" value="Fe-only Hydrogenase (Larger Subunit), Chain L, domain 3"/>
    <property type="match status" value="1"/>
</dbReference>
<keyword evidence="10" id="KW-0411">Iron-sulfur</keyword>
<keyword evidence="18" id="KW-1185">Reference proteome</keyword>
<evidence type="ECO:0000313" key="17">
    <source>
        <dbReference type="EMBL" id="AJC73884.1"/>
    </source>
</evidence>
<dbReference type="InterPro" id="IPR009016">
    <property type="entry name" value="Fe_hydrogenase"/>
</dbReference>
<evidence type="ECO:0000259" key="16">
    <source>
        <dbReference type="PROSITE" id="PS51839"/>
    </source>
</evidence>
<dbReference type="EMBL" id="CP007141">
    <property type="protein sequence ID" value="AJC73884.1"/>
    <property type="molecule type" value="Genomic_DNA"/>
</dbReference>
<sequence>MTVYVDGRQVQIDPNASNLLEALKEVGIEIPNLCYLSETSVYGACRMCLVEVDGQLVTSCTTKPREGMHVKTNTPQIQQLRRGILELILASHNRDCTVCERNGSCKLQKYAEEFGIRNVRFDELPKPRFIDASSPIVRDTSRCILCGDCVRMCEEVQGVGAIDFAYRGIESRVSPAFEANLSETECVYCGQCVSVCPTGALYARNDLEKLYEALSNGKVVIGMIAPAVRVALAEEFGIEKDPFIAERLVSFLKFSGFFKVFDVAFGADLVAFEEAHELLERLSNDERLPLFTSCCPAWVKYVEQFYPTLTNNLSSVKSPQQALGSVVKRIYARKLNLDPERICLVSFMPCTAKKFEAEREEHVGIVDLVLTTKELSQFIKASRIDLRKLEPQPFDRPYGVSSQGGLDFGKSGGVLSSVITVLNDEIGIEDERIFELEKGIRQIEAKTKDGRTIRGLMVFGLANARKVVNDILEAKMNVDVVEVMACNFGCVGGGGQPYPNDTQARQSRSKQLKELVAVKSLISPTENYHMRKLYEEVPNLHELIHTTYRPRKRIVQEDVEVLPASNGEKVMVKVCLGTSCYLKGSYKLLSELIELAKRKDYSSVEIVGTFCLENCDHSPNVLVDDKLIGEANLEKVEAEIEKQLQRRVHDASQTNV</sequence>
<dbReference type="SUPFAM" id="SSF52833">
    <property type="entry name" value="Thioredoxin-like"/>
    <property type="match status" value="1"/>
</dbReference>
<evidence type="ECO:0000256" key="12">
    <source>
        <dbReference type="ARBA" id="ARBA00023136"/>
    </source>
</evidence>
<dbReference type="InterPro" id="IPR017896">
    <property type="entry name" value="4Fe4S_Fe-S-bd"/>
</dbReference>
<evidence type="ECO:0000256" key="8">
    <source>
        <dbReference type="ARBA" id="ARBA00022967"/>
    </source>
</evidence>
<keyword evidence="12" id="KW-0472">Membrane</keyword>
<dbReference type="PATRIC" id="fig|1123384.7.peg.1291"/>
<dbReference type="Gene3D" id="3.10.20.740">
    <property type="match status" value="1"/>
</dbReference>
<feature type="domain" description="4Fe-4S His(Cys)3-ligated-type" evidence="16">
    <location>
        <begin position="76"/>
        <end position="115"/>
    </location>
</feature>
<evidence type="ECO:0000256" key="4">
    <source>
        <dbReference type="ARBA" id="ARBA00022485"/>
    </source>
</evidence>
<dbReference type="Pfam" id="PF01257">
    <property type="entry name" value="2Fe-2S_thioredx"/>
    <property type="match status" value="1"/>
</dbReference>
<dbReference type="Gene3D" id="3.40.50.1780">
    <property type="match status" value="1"/>
</dbReference>
<dbReference type="STRING" id="1123384.AJ81_06405"/>
<gene>
    <name evidence="17" type="ORF">AJ81_06405</name>
</gene>
<dbReference type="GO" id="GO:0016491">
    <property type="term" value="F:oxidoreductase activity"/>
    <property type="evidence" value="ECO:0007669"/>
    <property type="project" value="InterPro"/>
</dbReference>
<dbReference type="GO" id="GO:0042773">
    <property type="term" value="P:ATP synthesis coupled electron transport"/>
    <property type="evidence" value="ECO:0007669"/>
    <property type="project" value="InterPro"/>
</dbReference>
<comment type="similarity">
    <text evidence="3">Belongs to the complex I 75 kDa subunit family.</text>
</comment>
<dbReference type="PROSITE" id="PS00198">
    <property type="entry name" value="4FE4S_FER_1"/>
    <property type="match status" value="1"/>
</dbReference>
<proteinExistence type="inferred from homology"/>
<keyword evidence="7" id="KW-0677">Repeat</keyword>